<evidence type="ECO:0000313" key="3">
    <source>
        <dbReference type="Proteomes" id="UP000234681"/>
    </source>
</evidence>
<organism evidence="2 3">
    <name type="scientific">Rattus norvegicus</name>
    <name type="common">Rat</name>
    <dbReference type="NCBI Taxonomy" id="10116"/>
    <lineage>
        <taxon>Eukaryota</taxon>
        <taxon>Metazoa</taxon>
        <taxon>Chordata</taxon>
        <taxon>Craniata</taxon>
        <taxon>Vertebrata</taxon>
        <taxon>Euteleostomi</taxon>
        <taxon>Mammalia</taxon>
        <taxon>Eutheria</taxon>
        <taxon>Euarchontoglires</taxon>
        <taxon>Glires</taxon>
        <taxon>Rodentia</taxon>
        <taxon>Myomorpha</taxon>
        <taxon>Muroidea</taxon>
        <taxon>Muridae</taxon>
        <taxon>Murinae</taxon>
        <taxon>Rattus</taxon>
    </lineage>
</organism>
<dbReference type="AlphaFoldDB" id="A6K590"/>
<proteinExistence type="predicted"/>
<keyword evidence="1" id="KW-0812">Transmembrane</keyword>
<keyword evidence="2" id="KW-0418">Kinase</keyword>
<keyword evidence="2" id="KW-0808">Transferase</keyword>
<keyword evidence="1" id="KW-1133">Transmembrane helix</keyword>
<gene>
    <name evidence="2" type="primary">Srpk2_predicted</name>
    <name evidence="2" type="ORF">rCG_24322</name>
</gene>
<sequence length="126" mass="13990">MRCLNWTREICSVCGMKKIIYFRKSMISVCLKHKVCFYSLQRSGQNTPHSLQVAVIMFIPPAALLATAAPLAFSLPPMNEKVISPLQSAYSFSLCISLKLTVESRTQTLVGNTILECLIGGVFNLF</sequence>
<accession>A6K590</accession>
<dbReference type="Proteomes" id="UP000234681">
    <property type="component" value="Chromosome 4"/>
</dbReference>
<evidence type="ECO:0000313" key="2">
    <source>
        <dbReference type="EMBL" id="EDL99399.1"/>
    </source>
</evidence>
<dbReference type="EMBL" id="CH474020">
    <property type="protein sequence ID" value="EDL99399.1"/>
    <property type="molecule type" value="Genomic_DNA"/>
</dbReference>
<protein>
    <submittedName>
        <fullName evidence="2">Serine/arginine-rich protein specific kinase 2 (Predicted), isoform CRA_d</fullName>
    </submittedName>
</protein>
<dbReference type="GO" id="GO:0016301">
    <property type="term" value="F:kinase activity"/>
    <property type="evidence" value="ECO:0007669"/>
    <property type="project" value="UniProtKB-KW"/>
</dbReference>
<name>A6K590_RAT</name>
<keyword evidence="1" id="KW-0472">Membrane</keyword>
<evidence type="ECO:0000256" key="1">
    <source>
        <dbReference type="SAM" id="Phobius"/>
    </source>
</evidence>
<reference evidence="3" key="1">
    <citation type="submission" date="2005-09" db="EMBL/GenBank/DDBJ databases">
        <authorList>
            <person name="Mural R.J."/>
            <person name="Li P.W."/>
            <person name="Adams M.D."/>
            <person name="Amanatides P.G."/>
            <person name="Baden-Tillson H."/>
            <person name="Barnstead M."/>
            <person name="Chin S.H."/>
            <person name="Dew I."/>
            <person name="Evans C.A."/>
            <person name="Ferriera S."/>
            <person name="Flanigan M."/>
            <person name="Fosler C."/>
            <person name="Glodek A."/>
            <person name="Gu Z."/>
            <person name="Holt R.A."/>
            <person name="Jennings D."/>
            <person name="Kraft C.L."/>
            <person name="Lu F."/>
            <person name="Nguyen T."/>
            <person name="Nusskern D.R."/>
            <person name="Pfannkoch C.M."/>
            <person name="Sitter C."/>
            <person name="Sutton G.G."/>
            <person name="Venter J.C."/>
            <person name="Wang Z."/>
            <person name="Woodage T."/>
            <person name="Zheng X.H."/>
            <person name="Zhong F."/>
        </authorList>
    </citation>
    <scope>NUCLEOTIDE SEQUENCE [LARGE SCALE GENOMIC DNA]</scope>
    <source>
        <strain>BN</strain>
        <strain evidence="3">Sprague-Dawley</strain>
    </source>
</reference>
<feature type="transmembrane region" description="Helical" evidence="1">
    <location>
        <begin position="51"/>
        <end position="73"/>
    </location>
</feature>